<dbReference type="InterPro" id="IPR043504">
    <property type="entry name" value="Peptidase_S1_PA_chymotrypsin"/>
</dbReference>
<dbReference type="InterPro" id="IPR009003">
    <property type="entry name" value="Peptidase_S1_PA"/>
</dbReference>
<evidence type="ECO:0000313" key="6">
    <source>
        <dbReference type="EMBL" id="GII97452.1"/>
    </source>
</evidence>
<evidence type="ECO:0000256" key="1">
    <source>
        <dbReference type="ARBA" id="ARBA00007664"/>
    </source>
</evidence>
<reference evidence="6" key="1">
    <citation type="submission" date="2021-01" db="EMBL/GenBank/DDBJ databases">
        <title>Whole genome shotgun sequence of Sinosporangium siamense NBRC 109515.</title>
        <authorList>
            <person name="Komaki H."/>
            <person name="Tamura T."/>
        </authorList>
    </citation>
    <scope>NUCLEOTIDE SEQUENCE</scope>
    <source>
        <strain evidence="6">NBRC 109515</strain>
    </source>
</reference>
<dbReference type="Proteomes" id="UP000606172">
    <property type="component" value="Unassembled WGS sequence"/>
</dbReference>
<evidence type="ECO:0000256" key="4">
    <source>
        <dbReference type="ARBA" id="ARBA00022825"/>
    </source>
</evidence>
<dbReference type="PRINTS" id="PR00861">
    <property type="entry name" value="ALYTICPTASE"/>
</dbReference>
<keyword evidence="2" id="KW-0645">Protease</keyword>
<dbReference type="CDD" id="cd21112">
    <property type="entry name" value="alphaLP-like"/>
    <property type="match status" value="1"/>
</dbReference>
<evidence type="ECO:0000256" key="5">
    <source>
        <dbReference type="ARBA" id="ARBA00023157"/>
    </source>
</evidence>
<dbReference type="GO" id="GO:0006508">
    <property type="term" value="P:proteolysis"/>
    <property type="evidence" value="ECO:0007669"/>
    <property type="project" value="UniProtKB-KW"/>
</dbReference>
<keyword evidence="3" id="KW-0378">Hydrolase</keyword>
<proteinExistence type="inferred from homology"/>
<dbReference type="Gene3D" id="2.40.10.10">
    <property type="entry name" value="Trypsin-like serine proteases"/>
    <property type="match status" value="2"/>
</dbReference>
<organism evidence="6 7">
    <name type="scientific">Sinosporangium siamense</name>
    <dbReference type="NCBI Taxonomy" id="1367973"/>
    <lineage>
        <taxon>Bacteria</taxon>
        <taxon>Bacillati</taxon>
        <taxon>Actinomycetota</taxon>
        <taxon>Actinomycetes</taxon>
        <taxon>Streptosporangiales</taxon>
        <taxon>Streptosporangiaceae</taxon>
        <taxon>Sinosporangium</taxon>
    </lineage>
</organism>
<dbReference type="InterPro" id="IPR001316">
    <property type="entry name" value="Pept_S1A_streptogrisin"/>
</dbReference>
<dbReference type="GO" id="GO:0004252">
    <property type="term" value="F:serine-type endopeptidase activity"/>
    <property type="evidence" value="ECO:0007669"/>
    <property type="project" value="InterPro"/>
</dbReference>
<name>A0A919RQK2_9ACTN</name>
<gene>
    <name evidence="6" type="ORF">Ssi02_76830</name>
</gene>
<dbReference type="SUPFAM" id="SSF50494">
    <property type="entry name" value="Trypsin-like serine proteases"/>
    <property type="match status" value="1"/>
</dbReference>
<keyword evidence="7" id="KW-1185">Reference proteome</keyword>
<comment type="caution">
    <text evidence="6">The sequence shown here is derived from an EMBL/GenBank/DDBJ whole genome shotgun (WGS) entry which is preliminary data.</text>
</comment>
<dbReference type="EMBL" id="BOOW01000060">
    <property type="protein sequence ID" value="GII97452.1"/>
    <property type="molecule type" value="Genomic_DNA"/>
</dbReference>
<sequence>MRSIKVVRRIGAIATLVGGSTTLQSGSEWASAAPTVVILAGHEQPKPQRPMLEGLMRIAKENKEDLSSAIDRYVAQKVAADPSVTANNPDRESVQPDVFIDGIPLSELTDLKLIARTEKISYEEAINRYAWIPSLDKVAASIRKTYPEEAAGLAIVNDGRGLIVGFKGKIPDDAVNLARTLPVEVKFIGNKGFSEEELKRTLEHAHHALATREDLAKIAGEYDIETGEISFLVRPEVALRNERDRQGLEARLLPSPPVNPNIRFKLTVTDADIAVPVDGYIRGGGLQNFEGVCTSGFNITNGTGRRATTANHCRDINSSGLLRYNNHPTQGGGTDTSAQTRSTYYDIASYSVGLFTGTRTFYYDWNLPRYVDDFGISPTIGQRVCKFGRTTGADCSTIDSVNATRTYAGRTYHAQIVTDARITDGGDSGGPWYFGNRAWGFSAAKVDPWIGDLNGESTFSPAYLIPSALGAAWSIYER</sequence>
<evidence type="ECO:0000313" key="7">
    <source>
        <dbReference type="Proteomes" id="UP000606172"/>
    </source>
</evidence>
<comment type="similarity">
    <text evidence="1">Belongs to the peptidase S1 family.</text>
</comment>
<evidence type="ECO:0000256" key="3">
    <source>
        <dbReference type="ARBA" id="ARBA00022801"/>
    </source>
</evidence>
<accession>A0A919RQK2</accession>
<dbReference type="AlphaFoldDB" id="A0A919RQK2"/>
<keyword evidence="4" id="KW-0720">Serine protease</keyword>
<evidence type="ECO:0000256" key="2">
    <source>
        <dbReference type="ARBA" id="ARBA00022670"/>
    </source>
</evidence>
<protein>
    <submittedName>
        <fullName evidence="6">Uncharacterized protein</fullName>
    </submittedName>
</protein>
<keyword evidence="5" id="KW-1015">Disulfide bond</keyword>